<evidence type="ECO:0000256" key="1">
    <source>
        <dbReference type="ARBA" id="ARBA00005417"/>
    </source>
</evidence>
<feature type="domain" description="ABC transporter" evidence="5">
    <location>
        <begin position="7"/>
        <end position="235"/>
    </location>
</feature>
<dbReference type="Proteomes" id="UP000198694">
    <property type="component" value="Unassembled WGS sequence"/>
</dbReference>
<dbReference type="InterPro" id="IPR017871">
    <property type="entry name" value="ABC_transporter-like_CS"/>
</dbReference>
<dbReference type="SMART" id="SM00382">
    <property type="entry name" value="AAA"/>
    <property type="match status" value="1"/>
</dbReference>
<keyword evidence="2" id="KW-0813">Transport</keyword>
<evidence type="ECO:0000259" key="5">
    <source>
        <dbReference type="PROSITE" id="PS50893"/>
    </source>
</evidence>
<keyword evidence="7" id="KW-1185">Reference proteome</keyword>
<evidence type="ECO:0000313" key="7">
    <source>
        <dbReference type="Proteomes" id="UP000198694"/>
    </source>
</evidence>
<dbReference type="PROSITE" id="PS50893">
    <property type="entry name" value="ABC_TRANSPORTER_2"/>
    <property type="match status" value="1"/>
</dbReference>
<dbReference type="Pfam" id="PF00005">
    <property type="entry name" value="ABC_tran"/>
    <property type="match status" value="1"/>
</dbReference>
<dbReference type="AlphaFoldDB" id="A0A1G9AS01"/>
<evidence type="ECO:0000313" key="6">
    <source>
        <dbReference type="EMBL" id="SDK29410.1"/>
    </source>
</evidence>
<evidence type="ECO:0000256" key="4">
    <source>
        <dbReference type="ARBA" id="ARBA00022840"/>
    </source>
</evidence>
<comment type="similarity">
    <text evidence="1">Belongs to the ABC transporter superfamily.</text>
</comment>
<reference evidence="6 7" key="1">
    <citation type="submission" date="2016-10" db="EMBL/GenBank/DDBJ databases">
        <authorList>
            <person name="de Groot N.N."/>
        </authorList>
    </citation>
    <scope>NUCLEOTIDE SEQUENCE [LARGE SCALE GENOMIC DNA]</scope>
    <source>
        <strain evidence="6 7">CGMCC 1.6502</strain>
    </source>
</reference>
<keyword evidence="4 6" id="KW-0067">ATP-binding</keyword>
<name>A0A1G9AS01_9BACI</name>
<dbReference type="PROSITE" id="PS00211">
    <property type="entry name" value="ABC_TRANSPORTER_1"/>
    <property type="match status" value="1"/>
</dbReference>
<dbReference type="EMBL" id="FNFL01000004">
    <property type="protein sequence ID" value="SDK29410.1"/>
    <property type="molecule type" value="Genomic_DNA"/>
</dbReference>
<dbReference type="Gene3D" id="3.40.50.300">
    <property type="entry name" value="P-loop containing nucleotide triphosphate hydrolases"/>
    <property type="match status" value="1"/>
</dbReference>
<dbReference type="PANTHER" id="PTHR43335:SF4">
    <property type="entry name" value="ABC TRANSPORTER, ATP-BINDING PROTEIN"/>
    <property type="match status" value="1"/>
</dbReference>
<dbReference type="InterPro" id="IPR027417">
    <property type="entry name" value="P-loop_NTPase"/>
</dbReference>
<keyword evidence="3" id="KW-0547">Nucleotide-binding</keyword>
<sequence length="307" mass="34260">MTAESAMQLIDVKKNIGSKQIIKGLNFDIYPGEVFGFLGPNGAGKTTTIRMMVGLMKLTEGDVLIEGKSIKTEYKEAIRRVGAIVENPEMYPFMTGWKNLQHYARMMPAVTEERIKEVVTLVGLDKAINEKVGRYSLGMRQRLGIAQALLHNPSILILDEPTNGLDPSGIREIRRYIRNLAEKENVAVIVSSHLLSEIELMCDRIGIIKNGELIAIETVQEALNKTDVKDIHIEAVPLETGRNIVQEKLQINAAIEKEELVLSAKREEIPSIIKSLVDGQVEIFGVQVKRSTLEDKFLDLIGENTIE</sequence>
<dbReference type="PANTHER" id="PTHR43335">
    <property type="entry name" value="ABC TRANSPORTER, ATP-BINDING PROTEIN"/>
    <property type="match status" value="1"/>
</dbReference>
<protein>
    <submittedName>
        <fullName evidence="6">ABC-2 type transport system ATP-binding protein</fullName>
    </submittedName>
</protein>
<organism evidence="6 7">
    <name type="scientific">Sediminibacillus albus</name>
    <dbReference type="NCBI Taxonomy" id="407036"/>
    <lineage>
        <taxon>Bacteria</taxon>
        <taxon>Bacillati</taxon>
        <taxon>Bacillota</taxon>
        <taxon>Bacilli</taxon>
        <taxon>Bacillales</taxon>
        <taxon>Bacillaceae</taxon>
        <taxon>Sediminibacillus</taxon>
    </lineage>
</organism>
<dbReference type="SUPFAM" id="SSF52540">
    <property type="entry name" value="P-loop containing nucleoside triphosphate hydrolases"/>
    <property type="match status" value="1"/>
</dbReference>
<dbReference type="InterPro" id="IPR003439">
    <property type="entry name" value="ABC_transporter-like_ATP-bd"/>
</dbReference>
<dbReference type="GO" id="GO:0016887">
    <property type="term" value="F:ATP hydrolysis activity"/>
    <property type="evidence" value="ECO:0007669"/>
    <property type="project" value="InterPro"/>
</dbReference>
<evidence type="ECO:0000256" key="3">
    <source>
        <dbReference type="ARBA" id="ARBA00022741"/>
    </source>
</evidence>
<evidence type="ECO:0000256" key="2">
    <source>
        <dbReference type="ARBA" id="ARBA00022448"/>
    </source>
</evidence>
<dbReference type="GO" id="GO:0005524">
    <property type="term" value="F:ATP binding"/>
    <property type="evidence" value="ECO:0007669"/>
    <property type="project" value="UniProtKB-KW"/>
</dbReference>
<gene>
    <name evidence="6" type="ORF">SAMN05216243_2657</name>
</gene>
<proteinExistence type="inferred from homology"/>
<dbReference type="InterPro" id="IPR003593">
    <property type="entry name" value="AAA+_ATPase"/>
</dbReference>
<accession>A0A1G9AS01</accession>
<dbReference type="STRING" id="407036.SAMN05216243_2657"/>